<sequence>MDVISHRSSLNPNAPLFVPLAYRAVEDFSDQWWSLVHSSPWFRDYWLQECFHDPQFDPVINDICDLDSLFFDAGDDTCTHKQEEEEEENEHSRDLVSFGVMKWQVGRAQLVQAPRHAEKAPKIVTVKMSPRLIQQPR</sequence>
<reference evidence="1 2" key="1">
    <citation type="journal article" date="2023" name="Plant Biotechnol. J.">
        <title>Chromosome-level wild Hevea brasiliensis genome provides new tools for genomic-assisted breeding and valuable loci to elevate rubber yield.</title>
        <authorList>
            <person name="Cheng H."/>
            <person name="Song X."/>
            <person name="Hu Y."/>
            <person name="Wu T."/>
            <person name="Yang Q."/>
            <person name="An Z."/>
            <person name="Feng S."/>
            <person name="Deng Z."/>
            <person name="Wu W."/>
            <person name="Zeng X."/>
            <person name="Tu M."/>
            <person name="Wang X."/>
            <person name="Huang H."/>
        </authorList>
    </citation>
    <scope>NUCLEOTIDE SEQUENCE [LARGE SCALE GENOMIC DNA]</scope>
    <source>
        <strain evidence="1">MT/VB/25A 57/8</strain>
    </source>
</reference>
<comment type="caution">
    <text evidence="1">The sequence shown here is derived from an EMBL/GenBank/DDBJ whole genome shotgun (WGS) entry which is preliminary data.</text>
</comment>
<accession>A0ABQ9M6P8</accession>
<evidence type="ECO:0008006" key="3">
    <source>
        <dbReference type="Google" id="ProtNLM"/>
    </source>
</evidence>
<keyword evidence="2" id="KW-1185">Reference proteome</keyword>
<dbReference type="PANTHER" id="PTHR33790:SF1">
    <property type="entry name" value="PROTEIN EARLY RESPONSIVE TO DEHYDRATION 15"/>
    <property type="match status" value="1"/>
</dbReference>
<gene>
    <name evidence="1" type="ORF">P3X46_014451</name>
</gene>
<dbReference type="Proteomes" id="UP001174677">
    <property type="component" value="Chromosome 8"/>
</dbReference>
<dbReference type="EMBL" id="JARPOI010000008">
    <property type="protein sequence ID" value="KAJ9175952.1"/>
    <property type="molecule type" value="Genomic_DNA"/>
</dbReference>
<dbReference type="InterPro" id="IPR040414">
    <property type="entry name" value="CID1/CID2"/>
</dbReference>
<evidence type="ECO:0000313" key="2">
    <source>
        <dbReference type="Proteomes" id="UP001174677"/>
    </source>
</evidence>
<evidence type="ECO:0000313" key="1">
    <source>
        <dbReference type="EMBL" id="KAJ9175952.1"/>
    </source>
</evidence>
<dbReference type="Pfam" id="PF07145">
    <property type="entry name" value="PAM2"/>
    <property type="match status" value="1"/>
</dbReference>
<proteinExistence type="predicted"/>
<name>A0ABQ9M6P8_HEVBR</name>
<protein>
    <recommendedName>
        <fullName evidence="3">Ataxin-2 C-terminal domain-containing protein</fullName>
    </recommendedName>
</protein>
<dbReference type="PANTHER" id="PTHR33790">
    <property type="entry name" value="OS05G0344200 PROTEIN"/>
    <property type="match status" value="1"/>
</dbReference>
<organism evidence="1 2">
    <name type="scientific">Hevea brasiliensis</name>
    <name type="common">Para rubber tree</name>
    <name type="synonym">Siphonia brasiliensis</name>
    <dbReference type="NCBI Taxonomy" id="3981"/>
    <lineage>
        <taxon>Eukaryota</taxon>
        <taxon>Viridiplantae</taxon>
        <taxon>Streptophyta</taxon>
        <taxon>Embryophyta</taxon>
        <taxon>Tracheophyta</taxon>
        <taxon>Spermatophyta</taxon>
        <taxon>Magnoliopsida</taxon>
        <taxon>eudicotyledons</taxon>
        <taxon>Gunneridae</taxon>
        <taxon>Pentapetalae</taxon>
        <taxon>rosids</taxon>
        <taxon>fabids</taxon>
        <taxon>Malpighiales</taxon>
        <taxon>Euphorbiaceae</taxon>
        <taxon>Crotonoideae</taxon>
        <taxon>Micrandreae</taxon>
        <taxon>Hevea</taxon>
    </lineage>
</organism>
<dbReference type="InterPro" id="IPR009818">
    <property type="entry name" value="PAM2_motif"/>
</dbReference>